<organism evidence="9 10">
    <name type="scientific">Vescimonas fastidiosa</name>
    <dbReference type="NCBI Taxonomy" id="2714353"/>
    <lineage>
        <taxon>Bacteria</taxon>
        <taxon>Bacillati</taxon>
        <taxon>Bacillota</taxon>
        <taxon>Clostridia</taxon>
        <taxon>Eubacteriales</taxon>
        <taxon>Oscillospiraceae</taxon>
        <taxon>Vescimonas</taxon>
    </lineage>
</organism>
<keyword evidence="2 7" id="KW-0819">tRNA processing</keyword>
<evidence type="ECO:0000256" key="7">
    <source>
        <dbReference type="HAMAP-Rule" id="MF_00227"/>
    </source>
</evidence>
<dbReference type="InterPro" id="IPR014721">
    <property type="entry name" value="Ribsml_uS5_D2-typ_fold_subgr"/>
</dbReference>
<dbReference type="Proteomes" id="UP000681343">
    <property type="component" value="Plasmid pMM35_01"/>
</dbReference>
<dbReference type="InterPro" id="IPR000100">
    <property type="entry name" value="RNase_P"/>
</dbReference>
<evidence type="ECO:0000256" key="1">
    <source>
        <dbReference type="ARBA" id="ARBA00002663"/>
    </source>
</evidence>
<evidence type="ECO:0000256" key="8">
    <source>
        <dbReference type="NCBIfam" id="TIGR00188"/>
    </source>
</evidence>
<dbReference type="Pfam" id="PF00825">
    <property type="entry name" value="Ribonuclease_P"/>
    <property type="match status" value="1"/>
</dbReference>
<dbReference type="InterPro" id="IPR020539">
    <property type="entry name" value="RNase_P_CS"/>
</dbReference>
<accession>A0A810PSP9</accession>
<evidence type="ECO:0000313" key="9">
    <source>
        <dbReference type="EMBL" id="BCK79539.1"/>
    </source>
</evidence>
<protein>
    <recommendedName>
        <fullName evidence="7 8">Ribonuclease P protein component</fullName>
        <shortName evidence="7">RNase P protein</shortName>
        <shortName evidence="7">RNaseP protein</shortName>
        <ecNumber evidence="7 8">3.1.26.5</ecNumber>
    </recommendedName>
    <alternativeName>
        <fullName evidence="7">Protein C5</fullName>
    </alternativeName>
</protein>
<dbReference type="SUPFAM" id="SSF54211">
    <property type="entry name" value="Ribosomal protein S5 domain 2-like"/>
    <property type="match status" value="1"/>
</dbReference>
<keyword evidence="6 7" id="KW-0694">RNA-binding</keyword>
<comment type="catalytic activity">
    <reaction evidence="7">
        <text>Endonucleolytic cleavage of RNA, removing 5'-extranucleotides from tRNA precursor.</text>
        <dbReference type="EC" id="3.1.26.5"/>
    </reaction>
</comment>
<geneLocation type="plasmid" evidence="9 10">
    <name>pMM35_01</name>
</geneLocation>
<evidence type="ECO:0000313" key="10">
    <source>
        <dbReference type="Proteomes" id="UP000681343"/>
    </source>
</evidence>
<dbReference type="HAMAP" id="MF_00227">
    <property type="entry name" value="RNase_P"/>
    <property type="match status" value="1"/>
</dbReference>
<dbReference type="GO" id="GO:0030677">
    <property type="term" value="C:ribonuclease P complex"/>
    <property type="evidence" value="ECO:0007669"/>
    <property type="project" value="TreeGrafter"/>
</dbReference>
<dbReference type="EC" id="3.1.26.5" evidence="7 8"/>
<sequence>MKAAVTVKENHEFRRIYRKGRSAVSPYLVVYCQKNREGRSRLGVTVSKKLGHAVVRNRVRRRIREIYRLNREKMLPGWDIIVVGRGRSVKGPYEKMNEAYLDCLRRLSLLREETL</sequence>
<keyword evidence="4 7" id="KW-0255">Endonuclease</keyword>
<dbReference type="GO" id="GO:0000049">
    <property type="term" value="F:tRNA binding"/>
    <property type="evidence" value="ECO:0007669"/>
    <property type="project" value="UniProtKB-UniRule"/>
</dbReference>
<dbReference type="RefSeq" id="WP_212821202.1">
    <property type="nucleotide sequence ID" value="NZ_AP023416.1"/>
</dbReference>
<keyword evidence="3 7" id="KW-0540">Nuclease</keyword>
<dbReference type="AlphaFoldDB" id="A0A810PSP9"/>
<comment type="function">
    <text evidence="1 7">RNaseP catalyzes the removal of the 5'-leader sequence from pre-tRNA to produce the mature 5'-terminus. It can also cleave other RNA substrates such as 4.5S RNA. The protein component plays an auxiliary but essential role in vivo by binding to the 5'-leader sequence and broadening the substrate specificity of the ribozyme.</text>
</comment>
<evidence type="ECO:0000256" key="4">
    <source>
        <dbReference type="ARBA" id="ARBA00022759"/>
    </source>
</evidence>
<reference evidence="9" key="1">
    <citation type="submission" date="2020-09" db="EMBL/GenBank/DDBJ databases">
        <title>New species isolated from human feces.</title>
        <authorList>
            <person name="Kitahara M."/>
            <person name="Shigeno Y."/>
            <person name="Shime M."/>
            <person name="Matsumoto Y."/>
            <person name="Nakamura S."/>
            <person name="Motooka D."/>
            <person name="Fukuoka S."/>
            <person name="Nishikawa H."/>
            <person name="Benno Y."/>
        </authorList>
    </citation>
    <scope>NUCLEOTIDE SEQUENCE</scope>
    <source>
        <strain evidence="9">MM35</strain>
        <plasmid evidence="9">pMM35_01</plasmid>
    </source>
</reference>
<dbReference type="GO" id="GO:0042781">
    <property type="term" value="F:3'-tRNA processing endoribonuclease activity"/>
    <property type="evidence" value="ECO:0007669"/>
    <property type="project" value="TreeGrafter"/>
</dbReference>
<dbReference type="InterPro" id="IPR020568">
    <property type="entry name" value="Ribosomal_Su5_D2-typ_SF"/>
</dbReference>
<name>A0A810PSP9_9FIRM</name>
<keyword evidence="9" id="KW-0614">Plasmid</keyword>
<dbReference type="GO" id="GO:0004526">
    <property type="term" value="F:ribonuclease P activity"/>
    <property type="evidence" value="ECO:0007669"/>
    <property type="project" value="UniProtKB-UniRule"/>
</dbReference>
<keyword evidence="10" id="KW-1185">Reference proteome</keyword>
<dbReference type="KEGG" id="vfa:MM35RIKEN_17310"/>
<gene>
    <name evidence="7" type="primary">rnpA</name>
    <name evidence="9" type="ORF">MM35RIKEN_17310</name>
</gene>
<evidence type="ECO:0000256" key="3">
    <source>
        <dbReference type="ARBA" id="ARBA00022722"/>
    </source>
</evidence>
<dbReference type="PROSITE" id="PS00648">
    <property type="entry name" value="RIBONUCLEASE_P"/>
    <property type="match status" value="1"/>
</dbReference>
<evidence type="ECO:0000256" key="2">
    <source>
        <dbReference type="ARBA" id="ARBA00022694"/>
    </source>
</evidence>
<dbReference type="NCBIfam" id="TIGR00188">
    <property type="entry name" value="rnpA"/>
    <property type="match status" value="1"/>
</dbReference>
<keyword evidence="5 7" id="KW-0378">Hydrolase</keyword>
<evidence type="ECO:0000256" key="6">
    <source>
        <dbReference type="ARBA" id="ARBA00022884"/>
    </source>
</evidence>
<dbReference type="Gene3D" id="3.30.230.10">
    <property type="match status" value="1"/>
</dbReference>
<dbReference type="EMBL" id="AP023416">
    <property type="protein sequence ID" value="BCK79539.1"/>
    <property type="molecule type" value="Genomic_DNA"/>
</dbReference>
<proteinExistence type="inferred from homology"/>
<dbReference type="GO" id="GO:0001682">
    <property type="term" value="P:tRNA 5'-leader removal"/>
    <property type="evidence" value="ECO:0007669"/>
    <property type="project" value="UniProtKB-UniRule"/>
</dbReference>
<comment type="subunit">
    <text evidence="7">Consists of a catalytic RNA component (M1 or rnpB) and a protein subunit.</text>
</comment>
<comment type="similarity">
    <text evidence="7">Belongs to the RnpA family.</text>
</comment>
<dbReference type="PANTHER" id="PTHR33992:SF1">
    <property type="entry name" value="RIBONUCLEASE P PROTEIN COMPONENT"/>
    <property type="match status" value="1"/>
</dbReference>
<evidence type="ECO:0000256" key="5">
    <source>
        <dbReference type="ARBA" id="ARBA00022801"/>
    </source>
</evidence>
<dbReference type="PANTHER" id="PTHR33992">
    <property type="entry name" value="RIBONUCLEASE P PROTEIN COMPONENT"/>
    <property type="match status" value="1"/>
</dbReference>